<evidence type="ECO:0000313" key="1">
    <source>
        <dbReference type="EMBL" id="KAJ8304218.1"/>
    </source>
</evidence>
<dbReference type="Gene3D" id="1.25.10.10">
    <property type="entry name" value="Leucine-rich Repeat Variant"/>
    <property type="match status" value="1"/>
</dbReference>
<dbReference type="EMBL" id="JARBDR010000903">
    <property type="protein sequence ID" value="KAJ8304218.1"/>
    <property type="molecule type" value="Genomic_DNA"/>
</dbReference>
<gene>
    <name evidence="1" type="ORF">KUTeg_017801</name>
</gene>
<reference evidence="1 2" key="1">
    <citation type="submission" date="2022-12" db="EMBL/GenBank/DDBJ databases">
        <title>Chromosome-level genome of Tegillarca granosa.</title>
        <authorList>
            <person name="Kim J."/>
        </authorList>
    </citation>
    <scope>NUCLEOTIDE SEQUENCE [LARGE SCALE GENOMIC DNA]</scope>
    <source>
        <strain evidence="1">Teg-2019</strain>
        <tissue evidence="1">Adductor muscle</tissue>
    </source>
</reference>
<keyword evidence="2" id="KW-1185">Reference proteome</keyword>
<dbReference type="InterPro" id="IPR011989">
    <property type="entry name" value="ARM-like"/>
</dbReference>
<dbReference type="SUPFAM" id="SSF48371">
    <property type="entry name" value="ARM repeat"/>
    <property type="match status" value="1"/>
</dbReference>
<comment type="caution">
    <text evidence="1">The sequence shown here is derived from an EMBL/GenBank/DDBJ whole genome shotgun (WGS) entry which is preliminary data.</text>
</comment>
<protein>
    <submittedName>
        <fullName evidence="1">Uncharacterized protein</fullName>
    </submittedName>
</protein>
<name>A0ABQ9EG04_TEGGR</name>
<evidence type="ECO:0000313" key="2">
    <source>
        <dbReference type="Proteomes" id="UP001217089"/>
    </source>
</evidence>
<dbReference type="InterPro" id="IPR016024">
    <property type="entry name" value="ARM-type_fold"/>
</dbReference>
<accession>A0ABQ9EG04</accession>
<proteinExistence type="predicted"/>
<sequence length="677" mass="77028">MFRIDQIGVDNKRIEKEQCQKCLYDLIVQLLKSGPTIVHMEIINFLFKSKIDMKVYLQSLSGPKLKFLIEALEQYKYTGDEKTPLKDYCVCFKKCIPHVIDCFMDHLKIIKDVLGKSGYPRNSREVLHMSRALQSLLECSVKDDHVTDLWEELLQVSRCACLCRGSSQMSTVLDTYQTFYSDLPMKIFSNKKIFTKWAAVHINILNEVKNSELLACFIPSGVTTMLENHISSSGDEVQWIAILQGLLRHPHGNLTEAAYDAKVIINIVKCIEIPTDMDPMDRRSICYHYGEIISYLLKLLKSSNLSHLVMGEVVELIIGVFEMRSEDACQIIAEIGHLELQSCKDCVLALLKRFEPMFKDTSYPWTNHVVSNSGLTLIQSVNDAYSSGSEIPNDVNQYMISILGYCMEDQVRRFDEDKECPTIFGLVYLTVLPSYCLKVAKTLSSALSELVPKILKMMNDPDENISEVAKGIVMQIGTLGAPQILAPHLKFLLKMCLSTPSKSESVLHSLSFIYTHNTEPMCDSFQEIFQKFCVDINSESYGRIVMPLLTKVAELQPQKNSDVLCDHLTKLLSIKDQSFIQKGAYYINMILVNVASEHQRCVKPVFEYFMKKLNANLKDQNNTLLMIDCLQQLSDKYPTREITLYRECLTELAKSGTTPTVRITASNLLIDLDKRMA</sequence>
<dbReference type="Proteomes" id="UP001217089">
    <property type="component" value="Unassembled WGS sequence"/>
</dbReference>
<organism evidence="1 2">
    <name type="scientific">Tegillarca granosa</name>
    <name type="common">Malaysian cockle</name>
    <name type="synonym">Anadara granosa</name>
    <dbReference type="NCBI Taxonomy" id="220873"/>
    <lineage>
        <taxon>Eukaryota</taxon>
        <taxon>Metazoa</taxon>
        <taxon>Spiralia</taxon>
        <taxon>Lophotrochozoa</taxon>
        <taxon>Mollusca</taxon>
        <taxon>Bivalvia</taxon>
        <taxon>Autobranchia</taxon>
        <taxon>Pteriomorphia</taxon>
        <taxon>Arcoida</taxon>
        <taxon>Arcoidea</taxon>
        <taxon>Arcidae</taxon>
        <taxon>Tegillarca</taxon>
    </lineage>
</organism>